<dbReference type="EMBL" id="SLVV01000013">
    <property type="protein sequence ID" value="TCN21220.1"/>
    <property type="molecule type" value="Genomic_DNA"/>
</dbReference>
<sequence length="310" mass="35373">MDTYLLRRAIDYYHTRAQETNDPYYWFFLADAQVRAGLINQARQSVDKALWFPNPFPLRQRLLEMKAKLNSDLTRENNPNSPSIVAAKRGDIDGDGIIDHVFLTAYKTPDSPFLKNITLSIQNGKTNHLQQIAFNNNAGYNPTLFLGDFTGNKVDDILVVIDTGGSGGAIYSYIFSNINGQMRQIFNSDTFNENSNYSVTYQDQYKAFVINQKLGEKYVLDLTYKGKNYLNDIYNENGDLKAPIEGWVNPLSGLYPVDFNRDGTYELESYQRIAGRYNADSLGYVLNVLKWNGQVFSTERRNIIIFGGEF</sequence>
<protein>
    <submittedName>
        <fullName evidence="1">Uncharacterized protein</fullName>
    </submittedName>
</protein>
<name>A0A4V2RCJ8_9BACI</name>
<organism evidence="1 2">
    <name type="scientific">Mesobacillus foraminis</name>
    <dbReference type="NCBI Taxonomy" id="279826"/>
    <lineage>
        <taxon>Bacteria</taxon>
        <taxon>Bacillati</taxon>
        <taxon>Bacillota</taxon>
        <taxon>Bacilli</taxon>
        <taxon>Bacillales</taxon>
        <taxon>Bacillaceae</taxon>
        <taxon>Mesobacillus</taxon>
    </lineage>
</organism>
<evidence type="ECO:0000313" key="1">
    <source>
        <dbReference type="EMBL" id="TCN21220.1"/>
    </source>
</evidence>
<dbReference type="Proteomes" id="UP000295689">
    <property type="component" value="Unassembled WGS sequence"/>
</dbReference>
<dbReference type="AlphaFoldDB" id="A0A4V2RCJ8"/>
<reference evidence="1 2" key="1">
    <citation type="journal article" date="2015" name="Stand. Genomic Sci.">
        <title>Genomic Encyclopedia of Bacterial and Archaeal Type Strains, Phase III: the genomes of soil and plant-associated and newly described type strains.</title>
        <authorList>
            <person name="Whitman W.B."/>
            <person name="Woyke T."/>
            <person name="Klenk H.P."/>
            <person name="Zhou Y."/>
            <person name="Lilburn T.G."/>
            <person name="Beck B.J."/>
            <person name="De Vos P."/>
            <person name="Vandamme P."/>
            <person name="Eisen J.A."/>
            <person name="Garrity G."/>
            <person name="Hugenholtz P."/>
            <person name="Kyrpides N.C."/>
        </authorList>
    </citation>
    <scope>NUCLEOTIDE SEQUENCE [LARGE SCALE GENOMIC DNA]</scope>
    <source>
        <strain evidence="1 2">CV53</strain>
    </source>
</reference>
<accession>A0A4V2RCJ8</accession>
<keyword evidence="2" id="KW-1185">Reference proteome</keyword>
<evidence type="ECO:0000313" key="2">
    <source>
        <dbReference type="Proteomes" id="UP000295689"/>
    </source>
</evidence>
<comment type="caution">
    <text evidence="1">The sequence shown here is derived from an EMBL/GenBank/DDBJ whole genome shotgun (WGS) entry which is preliminary data.</text>
</comment>
<gene>
    <name evidence="1" type="ORF">EV146_113144</name>
</gene>
<dbReference type="SUPFAM" id="SSF69318">
    <property type="entry name" value="Integrin alpha N-terminal domain"/>
    <property type="match status" value="1"/>
</dbReference>
<dbReference type="InterPro" id="IPR028994">
    <property type="entry name" value="Integrin_alpha_N"/>
</dbReference>
<proteinExistence type="predicted"/>